<dbReference type="NCBIfam" id="TIGR00370">
    <property type="entry name" value="5-oxoprolinase subunit PxpB"/>
    <property type="match status" value="1"/>
</dbReference>
<proteinExistence type="predicted"/>
<dbReference type="AlphaFoldDB" id="A0A451FSY5"/>
<evidence type="ECO:0000256" key="1">
    <source>
        <dbReference type="ARBA" id="ARBA00022741"/>
    </source>
</evidence>
<dbReference type="GO" id="GO:0016787">
    <property type="term" value="F:hydrolase activity"/>
    <property type="evidence" value="ECO:0007669"/>
    <property type="project" value="UniProtKB-KW"/>
</dbReference>
<dbReference type="Pfam" id="PF02682">
    <property type="entry name" value="CT_C_D"/>
    <property type="match status" value="1"/>
</dbReference>
<dbReference type="PANTHER" id="PTHR34698">
    <property type="entry name" value="5-OXOPROLINASE SUBUNIT B"/>
    <property type="match status" value="1"/>
</dbReference>
<evidence type="ECO:0000256" key="2">
    <source>
        <dbReference type="ARBA" id="ARBA00022801"/>
    </source>
</evidence>
<evidence type="ECO:0000313" key="6">
    <source>
        <dbReference type="Proteomes" id="UP000283474"/>
    </source>
</evidence>
<dbReference type="Gene3D" id="3.30.1360.40">
    <property type="match status" value="1"/>
</dbReference>
<dbReference type="PANTHER" id="PTHR34698:SF2">
    <property type="entry name" value="5-OXOPROLINASE SUBUNIT B"/>
    <property type="match status" value="1"/>
</dbReference>
<name>A0A451FSY5_9BURK</name>
<protein>
    <submittedName>
        <fullName evidence="5">Allophanate hydrolase</fullName>
    </submittedName>
</protein>
<reference evidence="5 6" key="1">
    <citation type="submission" date="2017-08" db="EMBL/GenBank/DDBJ databases">
        <authorList>
            <person name="Park S.-J."/>
            <person name="Kim H."/>
        </authorList>
    </citation>
    <scope>NUCLEOTIDE SEQUENCE [LARGE SCALE GENOMIC DNA]</scope>
    <source>
        <strain evidence="6">ye3</strain>
    </source>
</reference>
<keyword evidence="1" id="KW-0547">Nucleotide-binding</keyword>
<evidence type="ECO:0000313" key="5">
    <source>
        <dbReference type="EMBL" id="QAA95669.1"/>
    </source>
</evidence>
<keyword evidence="6" id="KW-1185">Reference proteome</keyword>
<dbReference type="GO" id="GO:0005524">
    <property type="term" value="F:ATP binding"/>
    <property type="evidence" value="ECO:0007669"/>
    <property type="project" value="UniProtKB-KW"/>
</dbReference>
<keyword evidence="2 5" id="KW-0378">Hydrolase</keyword>
<dbReference type="Gene3D" id="2.40.100.10">
    <property type="entry name" value="Cyclophilin-like"/>
    <property type="match status" value="1"/>
</dbReference>
<evidence type="ECO:0000256" key="3">
    <source>
        <dbReference type="ARBA" id="ARBA00022840"/>
    </source>
</evidence>
<dbReference type="KEGG" id="pus:CKA81_16030"/>
<keyword evidence="3" id="KW-0067">ATP-binding</keyword>
<dbReference type="EMBL" id="CP022987">
    <property type="protein sequence ID" value="QAA95669.1"/>
    <property type="molecule type" value="Genomic_DNA"/>
</dbReference>
<dbReference type="OrthoDB" id="9778567at2"/>
<evidence type="ECO:0000259" key="4">
    <source>
        <dbReference type="SMART" id="SM00796"/>
    </source>
</evidence>
<dbReference type="InterPro" id="IPR010016">
    <property type="entry name" value="PxpB"/>
</dbReference>
<dbReference type="InterPro" id="IPR029000">
    <property type="entry name" value="Cyclophilin-like_dom_sf"/>
</dbReference>
<gene>
    <name evidence="5" type="ORF">CKA81_16030</name>
</gene>
<organism evidence="5 6">
    <name type="scientific">Pollutimonas thiosulfatoxidans</name>
    <dbReference type="NCBI Taxonomy" id="2028345"/>
    <lineage>
        <taxon>Bacteria</taxon>
        <taxon>Pseudomonadati</taxon>
        <taxon>Pseudomonadota</taxon>
        <taxon>Betaproteobacteria</taxon>
        <taxon>Burkholderiales</taxon>
        <taxon>Alcaligenaceae</taxon>
        <taxon>Pollutimonas</taxon>
    </lineage>
</organism>
<dbReference type="SMART" id="SM00796">
    <property type="entry name" value="AHS1"/>
    <property type="match status" value="1"/>
</dbReference>
<sequence>MLSSDQTSRRGWSILPQGDRCLILVFGQDIQVDTGRRCALAAAALRAAQLSGISDIVPTFNTVALHFQPEGLGKGAGIAQLASEVNHVLDAAMSQEQITSSGKQVEIPVCYGGEHGPDLQAVADHCKLDPAEVIRLHSHEPAYVFMLGFAPGAPYIGVHDPKLSIGRRDTPRTLLPAGSVAIANLQTMIYPNASPGGWNIIGATPVVLFDPTQDPPTLLQPGDTVKFVPIDAQAFQALRQETA</sequence>
<dbReference type="InterPro" id="IPR003833">
    <property type="entry name" value="CT_C_D"/>
</dbReference>
<accession>A0A451FSY5</accession>
<dbReference type="RefSeq" id="WP_128356194.1">
    <property type="nucleotide sequence ID" value="NZ_CP022987.1"/>
</dbReference>
<dbReference type="Proteomes" id="UP000283474">
    <property type="component" value="Chromosome"/>
</dbReference>
<dbReference type="SUPFAM" id="SSF50891">
    <property type="entry name" value="Cyclophilin-like"/>
    <property type="match status" value="1"/>
</dbReference>
<feature type="domain" description="Carboxyltransferase" evidence="4">
    <location>
        <begin position="12"/>
        <end position="219"/>
    </location>
</feature>
<dbReference type="SUPFAM" id="SSF160467">
    <property type="entry name" value="PH0987 N-terminal domain-like"/>
    <property type="match status" value="1"/>
</dbReference>